<dbReference type="InterPro" id="IPR000835">
    <property type="entry name" value="HTH_MarR-typ"/>
</dbReference>
<dbReference type="InterPro" id="IPR052526">
    <property type="entry name" value="HTH-type_Bedaq_tolerance"/>
</dbReference>
<evidence type="ECO:0000313" key="2">
    <source>
        <dbReference type="EMBL" id="GAA1492217.1"/>
    </source>
</evidence>
<sequence length="144" mass="15755">MEQAREQTIETLLVSVNRLIRSALQATGHTTSTAVWRTLGILEADESLRLGELARASRVSQPTMTRLVGGMTADGLVARTVDPDDSRGQRIEITDLGRQRLVAWRAALTSTVGPLFQDLTDDDWDILHDASALIAARTRTETTA</sequence>
<organism evidence="2 3">
    <name type="scientific">Curtobacterium herbarum</name>
    <dbReference type="NCBI Taxonomy" id="150122"/>
    <lineage>
        <taxon>Bacteria</taxon>
        <taxon>Bacillati</taxon>
        <taxon>Actinomycetota</taxon>
        <taxon>Actinomycetes</taxon>
        <taxon>Micrococcales</taxon>
        <taxon>Microbacteriaceae</taxon>
        <taxon>Curtobacterium</taxon>
    </lineage>
</organism>
<dbReference type="PANTHER" id="PTHR39515">
    <property type="entry name" value="CONSERVED PROTEIN"/>
    <property type="match status" value="1"/>
</dbReference>
<reference evidence="2 3" key="1">
    <citation type="journal article" date="2019" name="Int. J. Syst. Evol. Microbiol.">
        <title>The Global Catalogue of Microorganisms (GCM) 10K type strain sequencing project: providing services to taxonomists for standard genome sequencing and annotation.</title>
        <authorList>
            <consortium name="The Broad Institute Genomics Platform"/>
            <consortium name="The Broad Institute Genome Sequencing Center for Infectious Disease"/>
            <person name="Wu L."/>
            <person name="Ma J."/>
        </authorList>
    </citation>
    <scope>NUCLEOTIDE SEQUENCE [LARGE SCALE GENOMIC DNA]</scope>
    <source>
        <strain evidence="2 3">JCM 12140</strain>
    </source>
</reference>
<dbReference type="EMBL" id="BAAAJX010000002">
    <property type="protein sequence ID" value="GAA1492217.1"/>
    <property type="molecule type" value="Genomic_DNA"/>
</dbReference>
<name>A0ABN1Z9F5_9MICO</name>
<comment type="caution">
    <text evidence="2">The sequence shown here is derived from an EMBL/GenBank/DDBJ whole genome shotgun (WGS) entry which is preliminary data.</text>
</comment>
<dbReference type="PROSITE" id="PS50995">
    <property type="entry name" value="HTH_MARR_2"/>
    <property type="match status" value="1"/>
</dbReference>
<evidence type="ECO:0000259" key="1">
    <source>
        <dbReference type="PROSITE" id="PS50995"/>
    </source>
</evidence>
<dbReference type="InterPro" id="IPR036390">
    <property type="entry name" value="WH_DNA-bd_sf"/>
</dbReference>
<protein>
    <recommendedName>
        <fullName evidence="1">HTH marR-type domain-containing protein</fullName>
    </recommendedName>
</protein>
<dbReference type="RefSeq" id="WP_204608768.1">
    <property type="nucleotide sequence ID" value="NZ_BAAAJX010000002.1"/>
</dbReference>
<proteinExistence type="predicted"/>
<dbReference type="PANTHER" id="PTHR39515:SF2">
    <property type="entry name" value="HTH-TYPE TRANSCRIPTIONAL REGULATOR RV0880"/>
    <property type="match status" value="1"/>
</dbReference>
<dbReference type="SMART" id="SM00347">
    <property type="entry name" value="HTH_MARR"/>
    <property type="match status" value="1"/>
</dbReference>
<evidence type="ECO:0000313" key="3">
    <source>
        <dbReference type="Proteomes" id="UP001501742"/>
    </source>
</evidence>
<dbReference type="InterPro" id="IPR036388">
    <property type="entry name" value="WH-like_DNA-bd_sf"/>
</dbReference>
<feature type="domain" description="HTH marR-type" evidence="1">
    <location>
        <begin position="6"/>
        <end position="142"/>
    </location>
</feature>
<keyword evidence="3" id="KW-1185">Reference proteome</keyword>
<dbReference type="Pfam" id="PF12802">
    <property type="entry name" value="MarR_2"/>
    <property type="match status" value="1"/>
</dbReference>
<gene>
    <name evidence="2" type="ORF">GCM10009627_05630</name>
</gene>
<dbReference type="Gene3D" id="1.10.10.10">
    <property type="entry name" value="Winged helix-like DNA-binding domain superfamily/Winged helix DNA-binding domain"/>
    <property type="match status" value="1"/>
</dbReference>
<dbReference type="Proteomes" id="UP001501742">
    <property type="component" value="Unassembled WGS sequence"/>
</dbReference>
<accession>A0ABN1Z9F5</accession>
<dbReference type="SUPFAM" id="SSF46785">
    <property type="entry name" value="Winged helix' DNA-binding domain"/>
    <property type="match status" value="1"/>
</dbReference>